<feature type="compositionally biased region" description="Polar residues" evidence="3">
    <location>
        <begin position="83"/>
        <end position="108"/>
    </location>
</feature>
<dbReference type="GO" id="GO:0046872">
    <property type="term" value="F:metal ion binding"/>
    <property type="evidence" value="ECO:0007669"/>
    <property type="project" value="UniProtKB-KW"/>
</dbReference>
<reference evidence="4 5" key="1">
    <citation type="submission" date="2022-06" db="EMBL/GenBank/DDBJ databases">
        <title>Haloarcula sp. a new haloarchaeum isolate from saline soil.</title>
        <authorList>
            <person name="Strakova D."/>
            <person name="Galisteo C."/>
            <person name="Sanchez-Porro C."/>
            <person name="Ventosa A."/>
        </authorList>
    </citation>
    <scope>NUCLEOTIDE SEQUENCE [LARGE SCALE GENOMIC DNA]</scope>
    <source>
        <strain evidence="4 5">S1AR25-5A</strain>
    </source>
</reference>
<comment type="caution">
    <text evidence="4">The sequence shown here is derived from an EMBL/GenBank/DDBJ whole genome shotgun (WGS) entry which is preliminary data.</text>
</comment>
<keyword evidence="5" id="KW-1185">Reference proteome</keyword>
<dbReference type="SUPFAM" id="SSF51126">
    <property type="entry name" value="Pectin lyase-like"/>
    <property type="match status" value="1"/>
</dbReference>
<evidence type="ECO:0000256" key="3">
    <source>
        <dbReference type="SAM" id="MobiDB-lite"/>
    </source>
</evidence>
<feature type="compositionally biased region" description="Polar residues" evidence="3">
    <location>
        <begin position="193"/>
        <end position="206"/>
    </location>
</feature>
<dbReference type="Gene3D" id="2.60.120.200">
    <property type="match status" value="1"/>
</dbReference>
<accession>A0AAE4JJC3</accession>
<dbReference type="EMBL" id="JAMQOM010000004">
    <property type="protein sequence ID" value="MDS0221841.1"/>
    <property type="molecule type" value="Genomic_DNA"/>
</dbReference>
<dbReference type="SUPFAM" id="SSF49899">
    <property type="entry name" value="Concanavalin A-like lectins/glucanases"/>
    <property type="match status" value="1"/>
</dbReference>
<dbReference type="Proteomes" id="UP001253439">
    <property type="component" value="Unassembled WGS sequence"/>
</dbReference>
<feature type="region of interest" description="Disordered" evidence="3">
    <location>
        <begin position="76"/>
        <end position="108"/>
    </location>
</feature>
<sequence>MSGTSVAAPSTVTVDGGGSDIWGTEDKCHFYYEQVDGTFDVTVRVDDIEDTSDWAKAGIMVRDGLAPDAKNVLVRHTPEDRSSVQWRSTTGGESNSTTQSDLGTGTTDGSWLRLVREEDAVVGYGSTDGNDWTQVCRLSRSRVGLSEEVYVGLAVSSFDRGALCSAAFDNISGLSPDSNQDIGNVDPPGGVSASDSSETPTEASIETTAVGTSQFGLDAGFADPAPWLDDNVSVRTVTEPTRSAVEDAINGSSPRVVVFETSGTIDLNGSPLKIQANNCWIAGQTAPSPGITFINGRLQISGDNCVIQHVRSRIGSGSDDTIQGNDSVNTAFGTENNVIDHVTAAWGTDECMSVGYNTSDTTFTNNLIYEGLYSPYGNRSEHHYGTLVGDDADNVTLAGNVWAKVRRRTPRLKDGTRSAVVNNLAYFFDGGSNMDGDTRASFVGNKYLGQVDTSDRVFEGGNAYLEDNTVTEPALDAGTPKYDGGNELDSRPVWPDGLDAMPSSDVETHNLANAGARPADRTAHDKRIVEEIRNRAGNDELNSPFDYWVADVDDAGGFPSLPENTHSLDVPDSDLREWLAAWARAVEDPDASPP</sequence>
<dbReference type="RefSeq" id="WP_310896476.1">
    <property type="nucleotide sequence ID" value="NZ_JAMQOM010000004.1"/>
</dbReference>
<organism evidence="4 5">
    <name type="scientific">Haloarcula terrestris</name>
    <dbReference type="NCBI Taxonomy" id="2950533"/>
    <lineage>
        <taxon>Archaea</taxon>
        <taxon>Methanobacteriati</taxon>
        <taxon>Methanobacteriota</taxon>
        <taxon>Stenosarchaea group</taxon>
        <taxon>Halobacteria</taxon>
        <taxon>Halobacteriales</taxon>
        <taxon>Haloarculaceae</taxon>
        <taxon>Haloarcula</taxon>
    </lineage>
</organism>
<dbReference type="InterPro" id="IPR012334">
    <property type="entry name" value="Pectin_lyas_fold"/>
</dbReference>
<dbReference type="InterPro" id="IPR011050">
    <property type="entry name" value="Pectin_lyase_fold/virulence"/>
</dbReference>
<evidence type="ECO:0000313" key="4">
    <source>
        <dbReference type="EMBL" id="MDS0221841.1"/>
    </source>
</evidence>
<evidence type="ECO:0000256" key="1">
    <source>
        <dbReference type="ARBA" id="ARBA00022723"/>
    </source>
</evidence>
<dbReference type="InterPro" id="IPR013320">
    <property type="entry name" value="ConA-like_dom_sf"/>
</dbReference>
<keyword evidence="1" id="KW-0479">Metal-binding</keyword>
<feature type="region of interest" description="Disordered" evidence="3">
    <location>
        <begin position="175"/>
        <end position="206"/>
    </location>
</feature>
<name>A0AAE4JJC3_9EURY</name>
<protein>
    <submittedName>
        <fullName evidence="4">DUF1349 domain-containing protein</fullName>
    </submittedName>
</protein>
<dbReference type="PANTHER" id="PTHR42970">
    <property type="entry name" value="PECTATE LYASE C-RELATED"/>
    <property type="match status" value="1"/>
</dbReference>
<proteinExistence type="predicted"/>
<evidence type="ECO:0000256" key="2">
    <source>
        <dbReference type="ARBA" id="ARBA00023180"/>
    </source>
</evidence>
<dbReference type="PANTHER" id="PTHR42970:SF1">
    <property type="entry name" value="PECTATE LYASE C-RELATED"/>
    <property type="match status" value="1"/>
</dbReference>
<keyword evidence="2" id="KW-0325">Glycoprotein</keyword>
<dbReference type="Gene3D" id="2.160.20.10">
    <property type="entry name" value="Single-stranded right-handed beta-helix, Pectin lyase-like"/>
    <property type="match status" value="1"/>
</dbReference>
<gene>
    <name evidence="4" type="ORF">NDI54_10830</name>
</gene>
<evidence type="ECO:0000313" key="5">
    <source>
        <dbReference type="Proteomes" id="UP001253439"/>
    </source>
</evidence>
<dbReference type="InterPro" id="IPR052063">
    <property type="entry name" value="Polysaccharide_Lyase_1"/>
</dbReference>
<dbReference type="AlphaFoldDB" id="A0AAE4JJC3"/>